<dbReference type="InterPro" id="IPR050090">
    <property type="entry name" value="Tyrosine_recombinase_XerCD"/>
</dbReference>
<dbReference type="RefSeq" id="WP_163487481.1">
    <property type="nucleotide sequence ID" value="NZ_CP048739.1"/>
</dbReference>
<dbReference type="InterPro" id="IPR004107">
    <property type="entry name" value="Integrase_SAM-like_N"/>
</dbReference>
<keyword evidence="1" id="KW-0229">DNA integration</keyword>
<dbReference type="Pfam" id="PF00589">
    <property type="entry name" value="Phage_integrase"/>
    <property type="match status" value="1"/>
</dbReference>
<dbReference type="InterPro" id="IPR002104">
    <property type="entry name" value="Integrase_catalytic"/>
</dbReference>
<gene>
    <name evidence="8" type="ORF">G3I44_16500</name>
</gene>
<evidence type="ECO:0000313" key="8">
    <source>
        <dbReference type="EMBL" id="QIB75738.1"/>
    </source>
</evidence>
<evidence type="ECO:0000259" key="7">
    <source>
        <dbReference type="PROSITE" id="PS51900"/>
    </source>
</evidence>
<dbReference type="InterPro" id="IPR011010">
    <property type="entry name" value="DNA_brk_join_enz"/>
</dbReference>
<evidence type="ECO:0000256" key="1">
    <source>
        <dbReference type="ARBA" id="ARBA00022908"/>
    </source>
</evidence>
<dbReference type="PROSITE" id="PS51900">
    <property type="entry name" value="CB"/>
    <property type="match status" value="1"/>
</dbReference>
<evidence type="ECO:0000313" key="9">
    <source>
        <dbReference type="Proteomes" id="UP000465846"/>
    </source>
</evidence>
<dbReference type="PANTHER" id="PTHR30349:SF41">
    <property type="entry name" value="INTEGRASE_RECOMBINASE PROTEIN MJ0367-RELATED"/>
    <property type="match status" value="1"/>
</dbReference>
<feature type="domain" description="Tyr recombinase" evidence="6">
    <location>
        <begin position="116"/>
        <end position="331"/>
    </location>
</feature>
<sequence length="338" mass="39511">MSDLQPIEPEAAKDLYLDHRRNEVSDETLKSHRYRLGAFVDWCEQEDIYNMNDLSGRDLHAYRVYRREEHDLAPMTLQGQLSTLRVFLDFCASIDAVEEGLKEKVLLPSVRSVDQSRDRMLNQERIQPILHYLDRFKYASQEHVLFALLWKTGMRMGAARSIDLEHYHPDEKAVELHHRPDEDTPLKNGEHGERWVALSSDLVDLIDDYIRYQRVNVEDEYGREPLLTTKRGRISRSTIRRFVYEWSRPCVVGEPCPHDRDPNECPATNDGRPTDCPSTRSPHDIRTGSITAHLLNDVSVEVVSERMNVSADILDQHYDQRSHKEKMEQRRKFLEGGF</sequence>
<evidence type="ECO:0000256" key="4">
    <source>
        <dbReference type="PROSITE-ProRule" id="PRU01248"/>
    </source>
</evidence>
<accession>A0A6C0US15</accession>
<evidence type="ECO:0000259" key="6">
    <source>
        <dbReference type="PROSITE" id="PS51898"/>
    </source>
</evidence>
<dbReference type="Gene3D" id="1.10.150.130">
    <property type="match status" value="1"/>
</dbReference>
<dbReference type="InterPro" id="IPR044068">
    <property type="entry name" value="CB"/>
</dbReference>
<name>A0A6C0US15_9EURY</name>
<reference evidence="8 9" key="1">
    <citation type="submission" date="2020-02" db="EMBL/GenBank/DDBJ databases">
        <title>Whole genome sequence of Halogeometricum borinquense strain wsp4.</title>
        <authorList>
            <person name="Verma D.K."/>
            <person name="Gopal K."/>
            <person name="Prasad E.S."/>
        </authorList>
    </citation>
    <scope>NUCLEOTIDE SEQUENCE [LARGE SCALE GENOMIC DNA]</scope>
    <source>
        <strain evidence="9">wsp4</strain>
    </source>
</reference>
<keyword evidence="2 4" id="KW-0238">DNA-binding</keyword>
<dbReference type="Pfam" id="PF02899">
    <property type="entry name" value="Phage_int_SAM_1"/>
    <property type="match status" value="1"/>
</dbReference>
<keyword evidence="3" id="KW-0233">DNA recombination</keyword>
<protein>
    <submittedName>
        <fullName evidence="8">Tyrosine-type recombinase/integrase</fullName>
    </submittedName>
</protein>
<dbReference type="GO" id="GO:0003677">
    <property type="term" value="F:DNA binding"/>
    <property type="evidence" value="ECO:0007669"/>
    <property type="project" value="UniProtKB-UniRule"/>
</dbReference>
<feature type="region of interest" description="Disordered" evidence="5">
    <location>
        <begin position="255"/>
        <end position="284"/>
    </location>
</feature>
<dbReference type="InterPro" id="IPR013762">
    <property type="entry name" value="Integrase-like_cat_sf"/>
</dbReference>
<dbReference type="InterPro" id="IPR010998">
    <property type="entry name" value="Integrase_recombinase_N"/>
</dbReference>
<dbReference type="Proteomes" id="UP000465846">
    <property type="component" value="Chromosome"/>
</dbReference>
<dbReference type="PANTHER" id="PTHR30349">
    <property type="entry name" value="PHAGE INTEGRASE-RELATED"/>
    <property type="match status" value="1"/>
</dbReference>
<dbReference type="GO" id="GO:0015074">
    <property type="term" value="P:DNA integration"/>
    <property type="evidence" value="ECO:0007669"/>
    <property type="project" value="UniProtKB-KW"/>
</dbReference>
<dbReference type="CDD" id="cd00397">
    <property type="entry name" value="DNA_BRE_C"/>
    <property type="match status" value="1"/>
</dbReference>
<dbReference type="GO" id="GO:0006310">
    <property type="term" value="P:DNA recombination"/>
    <property type="evidence" value="ECO:0007669"/>
    <property type="project" value="UniProtKB-KW"/>
</dbReference>
<dbReference type="GeneID" id="44081035"/>
<dbReference type="Gene3D" id="1.10.443.10">
    <property type="entry name" value="Intergrase catalytic core"/>
    <property type="match status" value="1"/>
</dbReference>
<evidence type="ECO:0000256" key="3">
    <source>
        <dbReference type="ARBA" id="ARBA00023172"/>
    </source>
</evidence>
<evidence type="ECO:0000256" key="5">
    <source>
        <dbReference type="SAM" id="MobiDB-lite"/>
    </source>
</evidence>
<proteinExistence type="predicted"/>
<organism evidence="8 9">
    <name type="scientific">Halogeometricum borinquense</name>
    <dbReference type="NCBI Taxonomy" id="60847"/>
    <lineage>
        <taxon>Archaea</taxon>
        <taxon>Methanobacteriati</taxon>
        <taxon>Methanobacteriota</taxon>
        <taxon>Stenosarchaea group</taxon>
        <taxon>Halobacteria</taxon>
        <taxon>Halobacteriales</taxon>
        <taxon>Haloferacaceae</taxon>
        <taxon>Halogeometricum</taxon>
    </lineage>
</organism>
<dbReference type="SUPFAM" id="SSF56349">
    <property type="entry name" value="DNA breaking-rejoining enzymes"/>
    <property type="match status" value="1"/>
</dbReference>
<dbReference type="EMBL" id="CP048739">
    <property type="protein sequence ID" value="QIB75738.1"/>
    <property type="molecule type" value="Genomic_DNA"/>
</dbReference>
<evidence type="ECO:0000256" key="2">
    <source>
        <dbReference type="ARBA" id="ARBA00023125"/>
    </source>
</evidence>
<dbReference type="AlphaFoldDB" id="A0A6C0US15"/>
<feature type="domain" description="Core-binding (CB)" evidence="7">
    <location>
        <begin position="7"/>
        <end position="92"/>
    </location>
</feature>
<dbReference type="PROSITE" id="PS51898">
    <property type="entry name" value="TYR_RECOMBINASE"/>
    <property type="match status" value="1"/>
</dbReference>